<dbReference type="SUPFAM" id="SSF142338">
    <property type="entry name" value="CofD-like"/>
    <property type="match status" value="1"/>
</dbReference>
<protein>
    <recommendedName>
        <fullName evidence="2">Gluconeogenesis factor</fullName>
    </recommendedName>
</protein>
<reference evidence="3 4" key="1">
    <citation type="submission" date="2016-07" db="EMBL/GenBank/DDBJ databases">
        <title>Caryophanon latum genome sequencing.</title>
        <authorList>
            <person name="Verma A."/>
            <person name="Pal Y."/>
            <person name="Krishnamurthi S."/>
        </authorList>
    </citation>
    <scope>NUCLEOTIDE SEQUENCE [LARGE SCALE GENOMIC DNA]</scope>
    <source>
        <strain evidence="3 4">DSM 14151</strain>
    </source>
</reference>
<dbReference type="CDD" id="cd07187">
    <property type="entry name" value="YvcK_like"/>
    <property type="match status" value="1"/>
</dbReference>
<name>A0A1C0YX27_9BACL</name>
<evidence type="ECO:0000256" key="2">
    <source>
        <dbReference type="HAMAP-Rule" id="MF_00973"/>
    </source>
</evidence>
<dbReference type="EMBL" id="MATO01000025">
    <property type="protein sequence ID" value="OCS91660.1"/>
    <property type="molecule type" value="Genomic_DNA"/>
</dbReference>
<evidence type="ECO:0000256" key="1">
    <source>
        <dbReference type="ARBA" id="ARBA00022490"/>
    </source>
</evidence>
<accession>A0A1C0YX27</accession>
<dbReference type="RefSeq" id="WP_066463150.1">
    <property type="nucleotide sequence ID" value="NZ_MATO01000025.1"/>
</dbReference>
<comment type="function">
    <text evidence="2">Required for morphogenesis under gluconeogenic growth conditions.</text>
</comment>
<comment type="subcellular location">
    <subcellularLocation>
        <location evidence="2">Cytoplasm</location>
    </subcellularLocation>
</comment>
<keyword evidence="4" id="KW-1185">Reference proteome</keyword>
<organism evidence="3 4">
    <name type="scientific">Caryophanon latum</name>
    <dbReference type="NCBI Taxonomy" id="33977"/>
    <lineage>
        <taxon>Bacteria</taxon>
        <taxon>Bacillati</taxon>
        <taxon>Bacillota</taxon>
        <taxon>Bacilli</taxon>
        <taxon>Bacillales</taxon>
        <taxon>Caryophanaceae</taxon>
        <taxon>Caryophanon</taxon>
    </lineage>
</organism>
<dbReference type="AlphaFoldDB" id="A0A1C0YX27"/>
<dbReference type="Gene3D" id="3.40.50.10680">
    <property type="entry name" value="CofD-like domains"/>
    <property type="match status" value="1"/>
</dbReference>
<keyword evidence="1 2" id="KW-0963">Cytoplasm</keyword>
<evidence type="ECO:0000313" key="4">
    <source>
        <dbReference type="Proteomes" id="UP000093482"/>
    </source>
</evidence>
<dbReference type="GO" id="GO:0008360">
    <property type="term" value="P:regulation of cell shape"/>
    <property type="evidence" value="ECO:0007669"/>
    <property type="project" value="UniProtKB-UniRule"/>
</dbReference>
<dbReference type="Pfam" id="PF01933">
    <property type="entry name" value="CofD"/>
    <property type="match status" value="1"/>
</dbReference>
<dbReference type="NCBIfam" id="TIGR01826">
    <property type="entry name" value="CofD_related"/>
    <property type="match status" value="1"/>
</dbReference>
<dbReference type="Proteomes" id="UP000093482">
    <property type="component" value="Unassembled WGS sequence"/>
</dbReference>
<dbReference type="PANTHER" id="PTHR30135">
    <property type="entry name" value="UNCHARACTERIZED PROTEIN YVCK-RELATED"/>
    <property type="match status" value="1"/>
</dbReference>
<dbReference type="GO" id="GO:0005737">
    <property type="term" value="C:cytoplasm"/>
    <property type="evidence" value="ECO:0007669"/>
    <property type="project" value="UniProtKB-SubCell"/>
</dbReference>
<comment type="similarity">
    <text evidence="2">Belongs to the gluconeogenesis factor family.</text>
</comment>
<dbReference type="InterPro" id="IPR038136">
    <property type="entry name" value="CofD-like_dom_sf"/>
</dbReference>
<gene>
    <name evidence="3" type="ORF">A6K76_08430</name>
</gene>
<dbReference type="InterPro" id="IPR002882">
    <property type="entry name" value="CofD"/>
</dbReference>
<dbReference type="GO" id="GO:0043743">
    <property type="term" value="F:LPPG:FO 2-phospho-L-lactate transferase activity"/>
    <property type="evidence" value="ECO:0007669"/>
    <property type="project" value="InterPro"/>
</dbReference>
<dbReference type="OrthoDB" id="9783842at2"/>
<dbReference type="InterPro" id="IPR010119">
    <property type="entry name" value="Gluconeogen_factor"/>
</dbReference>
<dbReference type="PANTHER" id="PTHR30135:SF3">
    <property type="entry name" value="GLUCONEOGENESIS FACTOR-RELATED"/>
    <property type="match status" value="1"/>
</dbReference>
<sequence length="331" mass="36414">MKKKKFRIVIVGGGTGLSTVLRGLKTSELLDITAIVTVADDGGSSGRLREDYHIPPPGDVRNVIAALSEVEPLVERMFQYRFTQSQTLGGHSLGNLMLTALTDITGDFNYAVAEMSKVFNVRGKVLPASNEHVTLYAELEDGTFVVGESNIPKASAKIHRVYLEPANAQALPETIRAIRLADLILIGPGSLYTSIIPNLLVPEIGEAIVKASGRKVYIGNLMTQKGETSGMSASDHVEALYEHVGTPFLHHILVNDMELPQDVRNVYKQEQAEPIVTDVQALQAMGLQVHCYPTATYKDGIVRHDAQNVRMWLEEFLRTHGSTRKRILKTM</sequence>
<comment type="caution">
    <text evidence="3">The sequence shown here is derived from an EMBL/GenBank/DDBJ whole genome shotgun (WGS) entry which is preliminary data.</text>
</comment>
<dbReference type="HAMAP" id="MF_00973">
    <property type="entry name" value="Gluconeogen_factor"/>
    <property type="match status" value="1"/>
</dbReference>
<evidence type="ECO:0000313" key="3">
    <source>
        <dbReference type="EMBL" id="OCS91660.1"/>
    </source>
</evidence>
<proteinExistence type="inferred from homology"/>